<gene>
    <name evidence="9" type="ORF">K239x_01780</name>
</gene>
<keyword evidence="3" id="KW-0858">Xylan degradation</keyword>
<keyword evidence="7" id="KW-0624">Polysaccharide degradation</keyword>
<dbReference type="InterPro" id="IPR029058">
    <property type="entry name" value="AB_hydrolase_fold"/>
</dbReference>
<comment type="subcellular location">
    <subcellularLocation>
        <location evidence="1">Secreted</location>
    </subcellularLocation>
</comment>
<dbReference type="PANTHER" id="PTHR38050">
    <property type="match status" value="1"/>
</dbReference>
<dbReference type="PANTHER" id="PTHR38050:SF2">
    <property type="entry name" value="FERULOYL ESTERASE C-RELATED"/>
    <property type="match status" value="1"/>
</dbReference>
<evidence type="ECO:0000256" key="2">
    <source>
        <dbReference type="ARBA" id="ARBA00022525"/>
    </source>
</evidence>
<keyword evidence="6" id="KW-0119">Carbohydrate metabolism</keyword>
<sequence>MKSLLACCIAIVVCAKPVAADQLRLESGEEFIVQSWSQEKNFKRPYFVRGPEISVSEIEEPGIDAPNGTGARKLPVFIFLHGNGGNAKEAMRGFMRGRGEIASRYIMVFPQGYRESWNIVSERSKADDLGFIEAIVRKLAKFDNVDSDNFTIMGASNGAALVNQLAIESKLPNIRNYISGVSQLNVWQYDGKHFKAKGDDNNYRNAAIPAKGKRLLNISGVNDKLVPYHGGPSRVIPAKGGKLAFVGAEKSTFVWAQQMGYKGKRLLQPSQTIENVEVFRYLDGDVVHYKVTNEGHGATHGISEQMLLNFLGDTQEIRTKQTVNEETPRVGQFIGFMHNNVKRDYLLHVPQDLPGNSPLVFVLHGYRADARDYVELGMNRLADTNGFAVCYPQGTDDLEGIPHWNARLKISKTDDIGFLSALASDLQSKHSLNKSKTFVCGISNGGLMSYTLVAEKPDVFKAAASVIGTMSGYTWEHRSVIRPVPILQISGLDDEVIPYDGSMPKSGGWGGAPDQNVMMQFWRKLNETKTDEVIKISDMTTAHRYKDGVNGNEVWHYQIKQFGHRIPGQREMGTSVAEVIWEFFSKF</sequence>
<name>A0A517NMD6_9BACT</name>
<evidence type="ECO:0000256" key="1">
    <source>
        <dbReference type="ARBA" id="ARBA00004613"/>
    </source>
</evidence>
<protein>
    <submittedName>
        <fullName evidence="9">Esterase PHB depolymerase</fullName>
    </submittedName>
</protein>
<dbReference type="Gene3D" id="3.40.50.1820">
    <property type="entry name" value="alpha/beta hydrolase"/>
    <property type="match status" value="2"/>
</dbReference>
<dbReference type="InterPro" id="IPR043595">
    <property type="entry name" value="FaeB/C/D"/>
</dbReference>
<proteinExistence type="predicted"/>
<evidence type="ECO:0000313" key="10">
    <source>
        <dbReference type="Proteomes" id="UP000319817"/>
    </source>
</evidence>
<evidence type="ECO:0000256" key="5">
    <source>
        <dbReference type="ARBA" id="ARBA00022801"/>
    </source>
</evidence>
<dbReference type="GO" id="GO:0008236">
    <property type="term" value="F:serine-type peptidase activity"/>
    <property type="evidence" value="ECO:0007669"/>
    <property type="project" value="InterPro"/>
</dbReference>
<evidence type="ECO:0000256" key="3">
    <source>
        <dbReference type="ARBA" id="ARBA00022651"/>
    </source>
</evidence>
<dbReference type="Proteomes" id="UP000319817">
    <property type="component" value="Chromosome"/>
</dbReference>
<dbReference type="GO" id="GO:0045493">
    <property type="term" value="P:xylan catabolic process"/>
    <property type="evidence" value="ECO:0007669"/>
    <property type="project" value="UniProtKB-KW"/>
</dbReference>
<dbReference type="GO" id="GO:0030600">
    <property type="term" value="F:feruloyl esterase activity"/>
    <property type="evidence" value="ECO:0007669"/>
    <property type="project" value="InterPro"/>
</dbReference>
<keyword evidence="10" id="KW-1185">Reference proteome</keyword>
<evidence type="ECO:0000256" key="6">
    <source>
        <dbReference type="ARBA" id="ARBA00023277"/>
    </source>
</evidence>
<organism evidence="9 10">
    <name type="scientific">Stieleria marina</name>
    <dbReference type="NCBI Taxonomy" id="1930275"/>
    <lineage>
        <taxon>Bacteria</taxon>
        <taxon>Pseudomonadati</taxon>
        <taxon>Planctomycetota</taxon>
        <taxon>Planctomycetia</taxon>
        <taxon>Pirellulales</taxon>
        <taxon>Pirellulaceae</taxon>
        <taxon>Stieleria</taxon>
    </lineage>
</organism>
<accession>A0A517NMD6</accession>
<dbReference type="GO" id="GO:0006508">
    <property type="term" value="P:proteolysis"/>
    <property type="evidence" value="ECO:0007669"/>
    <property type="project" value="InterPro"/>
</dbReference>
<reference evidence="9 10" key="1">
    <citation type="submission" date="2019-02" db="EMBL/GenBank/DDBJ databases">
        <title>Deep-cultivation of Planctomycetes and their phenomic and genomic characterization uncovers novel biology.</title>
        <authorList>
            <person name="Wiegand S."/>
            <person name="Jogler M."/>
            <person name="Boedeker C."/>
            <person name="Pinto D."/>
            <person name="Vollmers J."/>
            <person name="Rivas-Marin E."/>
            <person name="Kohn T."/>
            <person name="Peeters S.H."/>
            <person name="Heuer A."/>
            <person name="Rast P."/>
            <person name="Oberbeckmann S."/>
            <person name="Bunk B."/>
            <person name="Jeske O."/>
            <person name="Meyerdierks A."/>
            <person name="Storesund J.E."/>
            <person name="Kallscheuer N."/>
            <person name="Luecker S."/>
            <person name="Lage O.M."/>
            <person name="Pohl T."/>
            <person name="Merkel B.J."/>
            <person name="Hornburger P."/>
            <person name="Mueller R.-W."/>
            <person name="Bruemmer F."/>
            <person name="Labrenz M."/>
            <person name="Spormann A.M."/>
            <person name="Op den Camp H."/>
            <person name="Overmann J."/>
            <person name="Amann R."/>
            <person name="Jetten M.S.M."/>
            <person name="Mascher T."/>
            <person name="Medema M.H."/>
            <person name="Devos D.P."/>
            <person name="Kaster A.-K."/>
            <person name="Ovreas L."/>
            <person name="Rohde M."/>
            <person name="Galperin M.Y."/>
            <person name="Jogler C."/>
        </authorList>
    </citation>
    <scope>NUCLEOTIDE SEQUENCE [LARGE SCALE GENOMIC DNA]</scope>
    <source>
        <strain evidence="9 10">K23_9</strain>
    </source>
</reference>
<dbReference type="AlphaFoldDB" id="A0A517NMD6"/>
<dbReference type="SUPFAM" id="SSF53474">
    <property type="entry name" value="alpha/beta-Hydrolases"/>
    <property type="match status" value="3"/>
</dbReference>
<keyword evidence="2" id="KW-0964">Secreted</keyword>
<dbReference type="InterPro" id="IPR001375">
    <property type="entry name" value="Peptidase_S9_cat"/>
</dbReference>
<evidence type="ECO:0000313" key="9">
    <source>
        <dbReference type="EMBL" id="QDT08243.1"/>
    </source>
</evidence>
<keyword evidence="4" id="KW-0732">Signal</keyword>
<feature type="domain" description="Peptidase S9 prolyl oligopeptidase catalytic" evidence="8">
    <location>
        <begin position="421"/>
        <end position="474"/>
    </location>
</feature>
<evidence type="ECO:0000259" key="8">
    <source>
        <dbReference type="Pfam" id="PF00326"/>
    </source>
</evidence>
<dbReference type="GO" id="GO:0005576">
    <property type="term" value="C:extracellular region"/>
    <property type="evidence" value="ECO:0007669"/>
    <property type="project" value="UniProtKB-SubCell"/>
</dbReference>
<dbReference type="RefSeq" id="WP_419189514.1">
    <property type="nucleotide sequence ID" value="NZ_CP036526.1"/>
</dbReference>
<keyword evidence="5" id="KW-0378">Hydrolase</keyword>
<dbReference type="EMBL" id="CP036526">
    <property type="protein sequence ID" value="QDT08243.1"/>
    <property type="molecule type" value="Genomic_DNA"/>
</dbReference>
<evidence type="ECO:0000256" key="7">
    <source>
        <dbReference type="ARBA" id="ARBA00023326"/>
    </source>
</evidence>
<evidence type="ECO:0000256" key="4">
    <source>
        <dbReference type="ARBA" id="ARBA00022729"/>
    </source>
</evidence>
<dbReference type="Pfam" id="PF00326">
    <property type="entry name" value="Peptidase_S9"/>
    <property type="match status" value="1"/>
</dbReference>